<dbReference type="PANTHER" id="PTHR33507">
    <property type="entry name" value="INNER MEMBRANE PROTEIN YBBJ"/>
    <property type="match status" value="1"/>
</dbReference>
<dbReference type="SUPFAM" id="SSF141322">
    <property type="entry name" value="NfeD domain-like"/>
    <property type="match status" value="1"/>
</dbReference>
<dbReference type="SUPFAM" id="SSF52096">
    <property type="entry name" value="ClpP/crotonase"/>
    <property type="match status" value="1"/>
</dbReference>
<sequence length="453" mass="46911">MFAPVLVAVPQPPSPETVKPGGVLLLDIKGGIGPATRDHLVRGLRRAGTDGARALVLRIDTPGGLDAATRDINQAILASEVPVIGWVAPEGARAASAGTYILYACHLAAMAPATSLGAATPVAMGGPQPMPAPAEEPPDDATPQPEPKAKPAPARRDAGDAMSRKAVNDAVGYLRSLAELRHRNADFAEAAVREAATLTASQALSQRVIEFVAEDIEAVLRQADGRTIRLGHRDVTLALAGQPVTKLEPDWRARLLAVITEPTVAYLLLLVGLYGLVFEGYSPGAVVPGMVGIICLLLAAYGLQVLPVNYAGVALIALGVVLIAVEFAMPSFGALGIGGVVALVAGSLILFDTDIPGFGVPGRLIAGIGTASALAFMAMLWLAARARRQPVVTGIEELVGSLAVALHDFHGRGQVRIRGEVWQAESSVPVRSGQAVRVLAMDGLVLRVAPVGE</sequence>
<proteinExistence type="predicted"/>
<feature type="transmembrane region" description="Helical" evidence="6">
    <location>
        <begin position="255"/>
        <end position="277"/>
    </location>
</feature>
<dbReference type="InterPro" id="IPR012340">
    <property type="entry name" value="NA-bd_OB-fold"/>
</dbReference>
<keyword evidence="11" id="KW-1185">Reference proteome</keyword>
<accession>A0ABV7RK06</accession>
<protein>
    <submittedName>
        <fullName evidence="10">Nodulation protein NfeD</fullName>
    </submittedName>
</protein>
<gene>
    <name evidence="10" type="ORF">ACFOLC_01415</name>
</gene>
<feature type="domain" description="NfeD-like C-terminal" evidence="7">
    <location>
        <begin position="396"/>
        <end position="450"/>
    </location>
</feature>
<dbReference type="EMBL" id="JBHRXK010000001">
    <property type="protein sequence ID" value="MFC3549670.1"/>
    <property type="molecule type" value="Genomic_DNA"/>
</dbReference>
<dbReference type="Pfam" id="PF25145">
    <property type="entry name" value="NfeD1b_N"/>
    <property type="match status" value="1"/>
</dbReference>
<name>A0ABV7RK06_9GAMM</name>
<evidence type="ECO:0000313" key="11">
    <source>
        <dbReference type="Proteomes" id="UP001595740"/>
    </source>
</evidence>
<feature type="transmembrane region" description="Helical" evidence="6">
    <location>
        <begin position="308"/>
        <end position="325"/>
    </location>
</feature>
<feature type="region of interest" description="Disordered" evidence="5">
    <location>
        <begin position="122"/>
        <end position="162"/>
    </location>
</feature>
<evidence type="ECO:0000256" key="3">
    <source>
        <dbReference type="ARBA" id="ARBA00022989"/>
    </source>
</evidence>
<comment type="subcellular location">
    <subcellularLocation>
        <location evidence="1">Membrane</location>
        <topology evidence="1">Multi-pass membrane protein</topology>
    </subcellularLocation>
</comment>
<keyword evidence="2 6" id="KW-0812">Transmembrane</keyword>
<evidence type="ECO:0000256" key="2">
    <source>
        <dbReference type="ARBA" id="ARBA00022692"/>
    </source>
</evidence>
<dbReference type="RefSeq" id="WP_386757925.1">
    <property type="nucleotide sequence ID" value="NZ_JBHRXK010000001.1"/>
</dbReference>
<comment type="caution">
    <text evidence="10">The sequence shown here is derived from an EMBL/GenBank/DDBJ whole genome shotgun (WGS) entry which is preliminary data.</text>
</comment>
<evidence type="ECO:0000259" key="8">
    <source>
        <dbReference type="Pfam" id="PF24961"/>
    </source>
</evidence>
<dbReference type="InterPro" id="IPR056739">
    <property type="entry name" value="NfeD_membrane"/>
</dbReference>
<dbReference type="InterPro" id="IPR002810">
    <property type="entry name" value="NfeD-like_C"/>
</dbReference>
<keyword evidence="3 6" id="KW-1133">Transmembrane helix</keyword>
<evidence type="ECO:0000256" key="5">
    <source>
        <dbReference type="SAM" id="MobiDB-lite"/>
    </source>
</evidence>
<evidence type="ECO:0000313" key="10">
    <source>
        <dbReference type="EMBL" id="MFC3549670.1"/>
    </source>
</evidence>
<organism evidence="10 11">
    <name type="scientific">Lysobacter cavernae</name>
    <dbReference type="NCBI Taxonomy" id="1685901"/>
    <lineage>
        <taxon>Bacteria</taxon>
        <taxon>Pseudomonadati</taxon>
        <taxon>Pseudomonadota</taxon>
        <taxon>Gammaproteobacteria</taxon>
        <taxon>Lysobacterales</taxon>
        <taxon>Lysobacteraceae</taxon>
        <taxon>Lysobacter</taxon>
    </lineage>
</organism>
<dbReference type="Pfam" id="PF01957">
    <property type="entry name" value="NfeD"/>
    <property type="match status" value="1"/>
</dbReference>
<reference evidence="11" key="1">
    <citation type="journal article" date="2019" name="Int. J. Syst. Evol. Microbiol.">
        <title>The Global Catalogue of Microorganisms (GCM) 10K type strain sequencing project: providing services to taxonomists for standard genome sequencing and annotation.</title>
        <authorList>
            <consortium name="The Broad Institute Genomics Platform"/>
            <consortium name="The Broad Institute Genome Sequencing Center for Infectious Disease"/>
            <person name="Wu L."/>
            <person name="Ma J."/>
        </authorList>
    </citation>
    <scope>NUCLEOTIDE SEQUENCE [LARGE SCALE GENOMIC DNA]</scope>
    <source>
        <strain evidence="11">KCTC 42875</strain>
    </source>
</reference>
<feature type="transmembrane region" description="Helical" evidence="6">
    <location>
        <begin position="332"/>
        <end position="351"/>
    </location>
</feature>
<feature type="transmembrane region" description="Helical" evidence="6">
    <location>
        <begin position="363"/>
        <end position="384"/>
    </location>
</feature>
<evidence type="ECO:0000259" key="9">
    <source>
        <dbReference type="Pfam" id="PF25145"/>
    </source>
</evidence>
<dbReference type="InterPro" id="IPR052165">
    <property type="entry name" value="Membrane_assoc_protease"/>
</dbReference>
<evidence type="ECO:0000256" key="6">
    <source>
        <dbReference type="SAM" id="Phobius"/>
    </source>
</evidence>
<dbReference type="CDD" id="cd07020">
    <property type="entry name" value="Clp_protease_NfeD_1"/>
    <property type="match status" value="1"/>
</dbReference>
<dbReference type="Gene3D" id="3.90.226.10">
    <property type="entry name" value="2-enoyl-CoA Hydratase, Chain A, domain 1"/>
    <property type="match status" value="1"/>
</dbReference>
<dbReference type="PANTHER" id="PTHR33507:SF4">
    <property type="entry name" value="NODULATION COMPETITIVENESS PROTEIN NFED"/>
    <property type="match status" value="1"/>
</dbReference>
<dbReference type="InterPro" id="IPR029045">
    <property type="entry name" value="ClpP/crotonase-like_dom_sf"/>
</dbReference>
<dbReference type="Proteomes" id="UP001595740">
    <property type="component" value="Unassembled WGS sequence"/>
</dbReference>
<keyword evidence="4 6" id="KW-0472">Membrane</keyword>
<dbReference type="InterPro" id="IPR056738">
    <property type="entry name" value="NfeD1b_N"/>
</dbReference>
<feature type="domain" description="NfeD integral membrane" evidence="8">
    <location>
        <begin position="263"/>
        <end position="381"/>
    </location>
</feature>
<evidence type="ECO:0000259" key="7">
    <source>
        <dbReference type="Pfam" id="PF01957"/>
    </source>
</evidence>
<feature type="domain" description="NfeD1b N-terminal" evidence="9">
    <location>
        <begin position="28"/>
        <end position="126"/>
    </location>
</feature>
<dbReference type="Pfam" id="PF24961">
    <property type="entry name" value="NfeD_membrane"/>
    <property type="match status" value="1"/>
</dbReference>
<evidence type="ECO:0000256" key="1">
    <source>
        <dbReference type="ARBA" id="ARBA00004141"/>
    </source>
</evidence>
<feature type="transmembrane region" description="Helical" evidence="6">
    <location>
        <begin position="284"/>
        <end position="302"/>
    </location>
</feature>
<evidence type="ECO:0000256" key="4">
    <source>
        <dbReference type="ARBA" id="ARBA00023136"/>
    </source>
</evidence>
<dbReference type="Gene3D" id="2.40.50.140">
    <property type="entry name" value="Nucleic acid-binding proteins"/>
    <property type="match status" value="1"/>
</dbReference>